<keyword evidence="2" id="KW-0378">Hydrolase</keyword>
<evidence type="ECO:0000259" key="1">
    <source>
        <dbReference type="Pfam" id="PF13358"/>
    </source>
</evidence>
<name>A0A4Q9LWU3_9MICR</name>
<evidence type="ECO:0000313" key="3">
    <source>
        <dbReference type="Proteomes" id="UP000292282"/>
    </source>
</evidence>
<dbReference type="Pfam" id="PF13358">
    <property type="entry name" value="DDE_3"/>
    <property type="match status" value="1"/>
</dbReference>
<dbReference type="InterPro" id="IPR038717">
    <property type="entry name" value="Tc1-like_DDE_dom"/>
</dbReference>
<reference evidence="2 3" key="1">
    <citation type="submission" date="2017-12" db="EMBL/GenBank/DDBJ databases">
        <authorList>
            <person name="Pombert J.-F."/>
            <person name="Haag K.L."/>
            <person name="Ebert D."/>
        </authorList>
    </citation>
    <scope>NUCLEOTIDE SEQUENCE [LARGE SCALE GENOMIC DNA]</scope>
    <source>
        <strain evidence="2">IL-G-3</strain>
    </source>
</reference>
<protein>
    <submittedName>
        <fullName evidence="2">Putative DDE-like endonuclease</fullName>
    </submittedName>
</protein>
<dbReference type="VEuPathDB" id="MicrosporidiaDB:CWI38_0633p0020"/>
<sequence length="112" mass="12808">MKSEPAYLSATAAWSRNISEVAAMNKYGMLSTARNFDSIFVMENARIHHSRGLNDDEEIALYRIKYLPPYSSFLNPIGNVITVWKNKMIRGGARTEPQLRILIREKFNEITG</sequence>
<dbReference type="AlphaFoldDB" id="A0A4Q9LWU3"/>
<keyword evidence="2" id="KW-0540">Nuclease</keyword>
<dbReference type="Proteomes" id="UP000292282">
    <property type="component" value="Unassembled WGS sequence"/>
</dbReference>
<keyword evidence="3" id="KW-1185">Reference proteome</keyword>
<accession>A0A4Q9LWU3</accession>
<dbReference type="EMBL" id="PITK01000633">
    <property type="protein sequence ID" value="TBU12777.1"/>
    <property type="molecule type" value="Genomic_DNA"/>
</dbReference>
<feature type="domain" description="Tc1-like transposase DDE" evidence="1">
    <location>
        <begin position="37"/>
        <end position="91"/>
    </location>
</feature>
<comment type="caution">
    <text evidence="2">The sequence shown here is derived from an EMBL/GenBank/DDBJ whole genome shotgun (WGS) entry which is preliminary data.</text>
</comment>
<dbReference type="GO" id="GO:0004519">
    <property type="term" value="F:endonuclease activity"/>
    <property type="evidence" value="ECO:0007669"/>
    <property type="project" value="UniProtKB-KW"/>
</dbReference>
<dbReference type="STRING" id="1176355.A0A4Q9LWU3"/>
<gene>
    <name evidence="2" type="ORF">CWI38_0633p0020</name>
</gene>
<evidence type="ECO:0000313" key="2">
    <source>
        <dbReference type="EMBL" id="TBU12777.1"/>
    </source>
</evidence>
<keyword evidence="2" id="KW-0255">Endonuclease</keyword>
<dbReference type="OrthoDB" id="2195483at2759"/>
<dbReference type="InterPro" id="IPR036397">
    <property type="entry name" value="RNaseH_sf"/>
</dbReference>
<dbReference type="Gene3D" id="3.30.420.10">
    <property type="entry name" value="Ribonuclease H-like superfamily/Ribonuclease H"/>
    <property type="match status" value="1"/>
</dbReference>
<organism evidence="2 3">
    <name type="scientific">Hamiltosporidium tvaerminnensis</name>
    <dbReference type="NCBI Taxonomy" id="1176355"/>
    <lineage>
        <taxon>Eukaryota</taxon>
        <taxon>Fungi</taxon>
        <taxon>Fungi incertae sedis</taxon>
        <taxon>Microsporidia</taxon>
        <taxon>Dubosqiidae</taxon>
        <taxon>Hamiltosporidium</taxon>
    </lineage>
</organism>
<proteinExistence type="predicted"/>
<dbReference type="GO" id="GO:0003676">
    <property type="term" value="F:nucleic acid binding"/>
    <property type="evidence" value="ECO:0007669"/>
    <property type="project" value="InterPro"/>
</dbReference>